<gene>
    <name evidence="1" type="ORF">HAP95_01920</name>
</gene>
<proteinExistence type="predicted"/>
<keyword evidence="2" id="KW-1185">Reference proteome</keyword>
<dbReference type="EMBL" id="JAAOMP010000028">
    <property type="protein sequence ID" value="MBU2758970.1"/>
    <property type="molecule type" value="Genomic_DNA"/>
</dbReference>
<comment type="caution">
    <text evidence="1">The sequence shown here is derived from an EMBL/GenBank/DDBJ whole genome shotgun (WGS) entry which is preliminary data.</text>
</comment>
<reference evidence="1 2" key="1">
    <citation type="journal article" date="2021" name="ISME J.">
        <title>Genomic evolution of the class Acidithiobacillia: deep-branching Proteobacteria living in extreme acidic conditions.</title>
        <authorList>
            <person name="Moya-Beltran A."/>
            <person name="Beard S."/>
            <person name="Rojas-Villalobos C."/>
            <person name="Issotta F."/>
            <person name="Gallardo Y."/>
            <person name="Ulloa R."/>
            <person name="Giaveno A."/>
            <person name="Degli Esposti M."/>
            <person name="Johnson D.B."/>
            <person name="Quatrini R."/>
        </authorList>
    </citation>
    <scope>NUCLEOTIDE SEQUENCE [LARGE SCALE GENOMIC DNA]</scope>
    <source>
        <strain evidence="1 2">RW2</strain>
    </source>
</reference>
<evidence type="ECO:0000313" key="1">
    <source>
        <dbReference type="EMBL" id="MBU2758970.1"/>
    </source>
</evidence>
<dbReference type="RefSeq" id="WP_215882729.1">
    <property type="nucleotide sequence ID" value="NZ_JAAOMP010000028.1"/>
</dbReference>
<dbReference type="Proteomes" id="UP000755654">
    <property type="component" value="Unassembled WGS sequence"/>
</dbReference>
<name>A0ABS5ZX03_9PROT</name>
<organism evidence="1 2">
    <name type="scientific">Acidithiobacillus sulfurivorans</name>
    <dbReference type="NCBI Taxonomy" id="1958756"/>
    <lineage>
        <taxon>Bacteria</taxon>
        <taxon>Pseudomonadati</taxon>
        <taxon>Pseudomonadota</taxon>
        <taxon>Acidithiobacillia</taxon>
        <taxon>Acidithiobacillales</taxon>
        <taxon>Acidithiobacillaceae</taxon>
        <taxon>Acidithiobacillus</taxon>
    </lineage>
</organism>
<sequence>MVEEIENIILEHLKRFQVGQDRIERELKEGKSRVTTLEATASTIMQYLAQMSGSIAEQHVR</sequence>
<protein>
    <submittedName>
        <fullName evidence="1">Uncharacterized protein</fullName>
    </submittedName>
</protein>
<accession>A0ABS5ZX03</accession>
<evidence type="ECO:0000313" key="2">
    <source>
        <dbReference type="Proteomes" id="UP000755654"/>
    </source>
</evidence>